<accession>A0A0E9Q9E5</accession>
<reference evidence="1" key="1">
    <citation type="submission" date="2014-11" db="EMBL/GenBank/DDBJ databases">
        <authorList>
            <person name="Amaro Gonzalez C."/>
        </authorList>
    </citation>
    <scope>NUCLEOTIDE SEQUENCE</scope>
</reference>
<sequence length="29" mass="3436">MFSVHNQHSVNRRLNNGAKYYTSIESRLL</sequence>
<reference evidence="1" key="2">
    <citation type="journal article" date="2015" name="Fish Shellfish Immunol.">
        <title>Early steps in the European eel (Anguilla anguilla)-Vibrio vulnificus interaction in the gills: Role of the RtxA13 toxin.</title>
        <authorList>
            <person name="Callol A."/>
            <person name="Pajuelo D."/>
            <person name="Ebbesson L."/>
            <person name="Teles M."/>
            <person name="MacKenzie S."/>
            <person name="Amaro C."/>
        </authorList>
    </citation>
    <scope>NUCLEOTIDE SEQUENCE</scope>
</reference>
<proteinExistence type="predicted"/>
<protein>
    <submittedName>
        <fullName evidence="1">Uncharacterized protein</fullName>
    </submittedName>
</protein>
<dbReference type="AlphaFoldDB" id="A0A0E9Q9E5"/>
<dbReference type="EMBL" id="GBXM01095622">
    <property type="protein sequence ID" value="JAH12955.1"/>
    <property type="molecule type" value="Transcribed_RNA"/>
</dbReference>
<name>A0A0E9Q9E5_ANGAN</name>
<organism evidence="1">
    <name type="scientific">Anguilla anguilla</name>
    <name type="common">European freshwater eel</name>
    <name type="synonym">Muraena anguilla</name>
    <dbReference type="NCBI Taxonomy" id="7936"/>
    <lineage>
        <taxon>Eukaryota</taxon>
        <taxon>Metazoa</taxon>
        <taxon>Chordata</taxon>
        <taxon>Craniata</taxon>
        <taxon>Vertebrata</taxon>
        <taxon>Euteleostomi</taxon>
        <taxon>Actinopterygii</taxon>
        <taxon>Neopterygii</taxon>
        <taxon>Teleostei</taxon>
        <taxon>Anguilliformes</taxon>
        <taxon>Anguillidae</taxon>
        <taxon>Anguilla</taxon>
    </lineage>
</organism>
<evidence type="ECO:0000313" key="1">
    <source>
        <dbReference type="EMBL" id="JAH12955.1"/>
    </source>
</evidence>